<dbReference type="Proteomes" id="UP001302486">
    <property type="component" value="Chromosome"/>
</dbReference>
<dbReference type="EMBL" id="CP136521">
    <property type="protein sequence ID" value="WOD43707.1"/>
    <property type="molecule type" value="Genomic_DNA"/>
</dbReference>
<dbReference type="RefSeq" id="WP_316983389.1">
    <property type="nucleotide sequence ID" value="NZ_CP136521.1"/>
</dbReference>
<evidence type="ECO:0000313" key="1">
    <source>
        <dbReference type="EMBL" id="WOD43707.1"/>
    </source>
</evidence>
<dbReference type="AlphaFoldDB" id="A0AA97ELY5"/>
<keyword evidence="2" id="KW-1185">Reference proteome</keyword>
<accession>A0AA97ELY5</accession>
<gene>
    <name evidence="1" type="ORF">RNZ46_00225</name>
</gene>
<organism evidence="1 2">
    <name type="scientific">Hwangdonia lutea</name>
    <dbReference type="NCBI Taxonomy" id="3075823"/>
    <lineage>
        <taxon>Bacteria</taxon>
        <taxon>Pseudomonadati</taxon>
        <taxon>Bacteroidota</taxon>
        <taxon>Flavobacteriia</taxon>
        <taxon>Flavobacteriales</taxon>
        <taxon>Flavobacteriaceae</taxon>
        <taxon>Hwangdonia</taxon>
    </lineage>
</organism>
<evidence type="ECO:0000313" key="2">
    <source>
        <dbReference type="Proteomes" id="UP001302486"/>
    </source>
</evidence>
<dbReference type="Pfam" id="PF14903">
    <property type="entry name" value="WG_beta_rep"/>
    <property type="match status" value="1"/>
</dbReference>
<dbReference type="KEGG" id="hws:RNZ46_00225"/>
<proteinExistence type="predicted"/>
<protein>
    <submittedName>
        <fullName evidence="1">WG repeat-containing protein</fullName>
    </submittedName>
</protein>
<name>A0AA97ELY5_9FLAO</name>
<dbReference type="InterPro" id="IPR032774">
    <property type="entry name" value="WG_beta_rep"/>
</dbReference>
<reference evidence="2" key="1">
    <citation type="submission" date="2024-06" db="EMBL/GenBank/DDBJ databases">
        <title>Hwangdonia haimaensis gen. nov., sp. nov., a member of the family Flavobacteriaceae isolated from the haima cold seep.</title>
        <authorList>
            <person name="Li J."/>
        </authorList>
    </citation>
    <scope>NUCLEOTIDE SEQUENCE [LARGE SCALE GENOMIC DNA]</scope>
    <source>
        <strain evidence="2">SCSIO 19198</strain>
    </source>
</reference>
<sequence>MKYGFINTSGKVIVPLMFSKKPENFSNGLAKVYSNEKTCSSCSQYHYSYINKKGDFVINSKDLKNSGMTFRPFVHGYAFSYLDVMDKQGTVISATDFLISFGIPKEIITNKKNISVQWDCKNIVNGKMMVSFKGIEGHTYKKYHALLDLVNKETLFYWYADAKIGPFDPVSGLAKVEEYGEKIRNNRKRIGYINENGIFMIVKGEASKW</sequence>